<dbReference type="InterPro" id="IPR026579">
    <property type="entry name" value="FtsQ"/>
</dbReference>
<comment type="subcellular location">
    <subcellularLocation>
        <location evidence="1">Membrane</location>
    </subcellularLocation>
</comment>
<evidence type="ECO:0000313" key="12">
    <source>
        <dbReference type="Proteomes" id="UP000539642"/>
    </source>
</evidence>
<dbReference type="AlphaFoldDB" id="A0A840UMW4"/>
<evidence type="ECO:0000259" key="10">
    <source>
        <dbReference type="PROSITE" id="PS51779"/>
    </source>
</evidence>
<comment type="caution">
    <text evidence="11">The sequence shown here is derived from an EMBL/GenBank/DDBJ whole genome shotgun (WGS) entry which is preliminary data.</text>
</comment>
<evidence type="ECO:0000256" key="1">
    <source>
        <dbReference type="ARBA" id="ARBA00004370"/>
    </source>
</evidence>
<dbReference type="EMBL" id="JACHEO010000005">
    <property type="protein sequence ID" value="MBB5347607.1"/>
    <property type="molecule type" value="Genomic_DNA"/>
</dbReference>
<evidence type="ECO:0000256" key="5">
    <source>
        <dbReference type="ARBA" id="ARBA00022692"/>
    </source>
</evidence>
<evidence type="ECO:0000256" key="9">
    <source>
        <dbReference type="SAM" id="Phobius"/>
    </source>
</evidence>
<evidence type="ECO:0000256" key="2">
    <source>
        <dbReference type="ARBA" id="ARBA00022475"/>
    </source>
</evidence>
<gene>
    <name evidence="11" type="ORF">HNQ81_001328</name>
</gene>
<accession>A0A840UMW4</accession>
<dbReference type="RefSeq" id="WP_183349510.1">
    <property type="nucleotide sequence ID" value="NZ_JACHEO010000005.1"/>
</dbReference>
<keyword evidence="12" id="KW-1185">Reference proteome</keyword>
<reference evidence="11 12" key="1">
    <citation type="submission" date="2020-08" db="EMBL/GenBank/DDBJ databases">
        <title>Genomic Encyclopedia of Type Strains, Phase IV (KMG-IV): sequencing the most valuable type-strain genomes for metagenomic binning, comparative biology and taxonomic classification.</title>
        <authorList>
            <person name="Goeker M."/>
        </authorList>
    </citation>
    <scope>NUCLEOTIDE SEQUENCE [LARGE SCALE GENOMIC DNA]</scope>
    <source>
        <strain evidence="11 12">DSM 28570</strain>
    </source>
</reference>
<feature type="domain" description="POTRA" evidence="10">
    <location>
        <begin position="115"/>
        <end position="184"/>
    </location>
</feature>
<evidence type="ECO:0000256" key="6">
    <source>
        <dbReference type="ARBA" id="ARBA00022989"/>
    </source>
</evidence>
<evidence type="ECO:0000256" key="4">
    <source>
        <dbReference type="ARBA" id="ARBA00022618"/>
    </source>
</evidence>
<dbReference type="Pfam" id="PF03799">
    <property type="entry name" value="FtsQ_DivIB_C"/>
    <property type="match status" value="1"/>
</dbReference>
<keyword evidence="4 11" id="KW-0132">Cell division</keyword>
<dbReference type="InterPro" id="IPR013685">
    <property type="entry name" value="POTRA_FtsQ_type"/>
</dbReference>
<dbReference type="GO" id="GO:0016020">
    <property type="term" value="C:membrane"/>
    <property type="evidence" value="ECO:0007669"/>
    <property type="project" value="UniProtKB-SubCell"/>
</dbReference>
<organism evidence="11 12">
    <name type="scientific">Desulfoprunum benzoelyticum</name>
    <dbReference type="NCBI Taxonomy" id="1506996"/>
    <lineage>
        <taxon>Bacteria</taxon>
        <taxon>Pseudomonadati</taxon>
        <taxon>Thermodesulfobacteriota</taxon>
        <taxon>Desulfobulbia</taxon>
        <taxon>Desulfobulbales</taxon>
        <taxon>Desulfobulbaceae</taxon>
        <taxon>Desulfoprunum</taxon>
    </lineage>
</organism>
<keyword evidence="3" id="KW-0997">Cell inner membrane</keyword>
<feature type="transmembrane region" description="Helical" evidence="9">
    <location>
        <begin position="79"/>
        <end position="99"/>
    </location>
</feature>
<evidence type="ECO:0000256" key="7">
    <source>
        <dbReference type="ARBA" id="ARBA00023136"/>
    </source>
</evidence>
<evidence type="ECO:0000256" key="8">
    <source>
        <dbReference type="ARBA" id="ARBA00023306"/>
    </source>
</evidence>
<protein>
    <submittedName>
        <fullName evidence="11">Cell division protein FtsQ</fullName>
    </submittedName>
</protein>
<dbReference type="PROSITE" id="PS51779">
    <property type="entry name" value="POTRA"/>
    <property type="match status" value="1"/>
</dbReference>
<evidence type="ECO:0000313" key="11">
    <source>
        <dbReference type="EMBL" id="MBB5347607.1"/>
    </source>
</evidence>
<dbReference type="PANTHER" id="PTHR35851">
    <property type="entry name" value="CELL DIVISION PROTEIN FTSQ"/>
    <property type="match status" value="1"/>
</dbReference>
<dbReference type="Pfam" id="PF08478">
    <property type="entry name" value="POTRA_1"/>
    <property type="match status" value="1"/>
</dbReference>
<keyword evidence="5 9" id="KW-0812">Transmembrane</keyword>
<keyword evidence="7 9" id="KW-0472">Membrane</keyword>
<dbReference type="Proteomes" id="UP000539642">
    <property type="component" value="Unassembled WGS sequence"/>
</dbReference>
<dbReference type="InterPro" id="IPR034746">
    <property type="entry name" value="POTRA"/>
</dbReference>
<dbReference type="Gene3D" id="3.10.20.310">
    <property type="entry name" value="membrane protein fhac"/>
    <property type="match status" value="1"/>
</dbReference>
<proteinExistence type="predicted"/>
<keyword evidence="6 9" id="KW-1133">Transmembrane helix</keyword>
<dbReference type="PANTHER" id="PTHR35851:SF1">
    <property type="entry name" value="CELL DIVISION PROTEIN FTSQ"/>
    <property type="match status" value="1"/>
</dbReference>
<keyword evidence="2" id="KW-1003">Cell membrane</keyword>
<dbReference type="GO" id="GO:0090529">
    <property type="term" value="P:cell septum assembly"/>
    <property type="evidence" value="ECO:0007669"/>
    <property type="project" value="InterPro"/>
</dbReference>
<name>A0A840UMW4_9BACT</name>
<keyword evidence="8" id="KW-0131">Cell cycle</keyword>
<evidence type="ECO:0000256" key="3">
    <source>
        <dbReference type="ARBA" id="ARBA00022519"/>
    </source>
</evidence>
<dbReference type="InterPro" id="IPR005548">
    <property type="entry name" value="Cell_div_FtsQ/DivIB_C"/>
</dbReference>
<sequence length="339" mass="39185">MKKWIQESLGKVEKLFSRRKKKTGYRSFDPPFRTAYGDKRAEKNKKRRLSLSSLVQFFSRKKAVRDQGYRRKEPTKIPIMKIAVGLILVVVVVVGYRIGQGWQGWRDVMPVLPMFQLHKVTVDGGSTIGESTLRSQGGLVLYRSNLLRLDTAEVERKIAENPWVSSVKVERDWPSTVIVRVTEHEPFALVYRQGQEEDPGLFYMNRDGKVFIKVGAGMDIDHPVITGLERVKEDERRREVLADILGFLRQTQKNNPNLPKQAVSEMHVNHIGELVIFLVEYPFPIFFGRGKAETKYNRLVKVLEVLYKKQEKEMQISRVEYIRMDYLEDKVLVAQSGSG</sequence>